<dbReference type="OrthoDB" id="5993839at2"/>
<dbReference type="Proteomes" id="UP000237310">
    <property type="component" value="Unassembled WGS sequence"/>
</dbReference>
<sequence>MKLSFIYFLLLFFLFSFSFGQNRFEIKNGSKIFDVEINVENCFKENCEGNGVVKLINKVTKKIVQTFTSKNLYFYFDKNQNPTVNIIQLYDEQSPLIFDDFNFDGTEDLAIRNGNNSSYGGPSYDVYVSNVSKTKFFLSDELTKLASENLGMFETDSKRNRIITYSKSGCCWHKKSEYIVEPKKGLKLVCIFEEDATDGEVVKVTAKELIKNKWKTTIKKYKIDEYYKN</sequence>
<accession>A0A2S5AFY9</accession>
<evidence type="ECO:0000313" key="1">
    <source>
        <dbReference type="EMBL" id="POY41490.1"/>
    </source>
</evidence>
<dbReference type="EMBL" id="PQVG01000001">
    <property type="protein sequence ID" value="POY41490.1"/>
    <property type="molecule type" value="Genomic_DNA"/>
</dbReference>
<dbReference type="AlphaFoldDB" id="A0A2S5AFY9"/>
<evidence type="ECO:0000313" key="2">
    <source>
        <dbReference type="Proteomes" id="UP000237310"/>
    </source>
</evidence>
<name>A0A2S5AFY9_9FLAO</name>
<dbReference type="InterPro" id="IPR058087">
    <property type="entry name" value="XAC2610_dom"/>
</dbReference>
<proteinExistence type="predicted"/>
<dbReference type="NCBIfam" id="NF047539">
    <property type="entry name" value="XAC2610_fam"/>
    <property type="match status" value="1"/>
</dbReference>
<gene>
    <name evidence="1" type="ORF">C3L50_03000</name>
</gene>
<reference evidence="1 2" key="1">
    <citation type="submission" date="2018-01" db="EMBL/GenBank/DDBJ databases">
        <authorList>
            <person name="Gaut B.S."/>
            <person name="Morton B.R."/>
            <person name="Clegg M.T."/>
            <person name="Duvall M.R."/>
        </authorList>
    </citation>
    <scope>NUCLEOTIDE SEQUENCE [LARGE SCALE GENOMIC DNA]</scope>
    <source>
        <strain evidence="1 2">HR-AY</strain>
    </source>
</reference>
<organism evidence="1 2">
    <name type="scientific">Flavobacterium alvei</name>
    <dbReference type="NCBI Taxonomy" id="2080416"/>
    <lineage>
        <taxon>Bacteria</taxon>
        <taxon>Pseudomonadati</taxon>
        <taxon>Bacteroidota</taxon>
        <taxon>Flavobacteriia</taxon>
        <taxon>Flavobacteriales</taxon>
        <taxon>Flavobacteriaceae</taxon>
        <taxon>Flavobacterium</taxon>
    </lineage>
</organism>
<protein>
    <submittedName>
        <fullName evidence="1">Uncharacterized protein</fullName>
    </submittedName>
</protein>
<comment type="caution">
    <text evidence="1">The sequence shown here is derived from an EMBL/GenBank/DDBJ whole genome shotgun (WGS) entry which is preliminary data.</text>
</comment>
<keyword evidence="2" id="KW-1185">Reference proteome</keyword>
<dbReference type="RefSeq" id="WP_103804628.1">
    <property type="nucleotide sequence ID" value="NZ_PQVG01000001.1"/>
</dbReference>